<dbReference type="AlphaFoldDB" id="A0A975G536"/>
<evidence type="ECO:0000313" key="8">
    <source>
        <dbReference type="EMBL" id="QUE49254.1"/>
    </source>
</evidence>
<evidence type="ECO:0000256" key="5">
    <source>
        <dbReference type="SAM" id="Phobius"/>
    </source>
</evidence>
<keyword evidence="3 5" id="KW-1133">Transmembrane helix</keyword>
<protein>
    <submittedName>
        <fullName evidence="8">Glutaredoxin</fullName>
    </submittedName>
</protein>
<dbReference type="GO" id="GO:0030416">
    <property type="term" value="P:methylamine metabolic process"/>
    <property type="evidence" value="ECO:0007669"/>
    <property type="project" value="InterPro"/>
</dbReference>
<keyword evidence="9" id="KW-1185">Reference proteome</keyword>
<feature type="transmembrane region" description="Helical" evidence="5">
    <location>
        <begin position="224"/>
        <end position="242"/>
    </location>
</feature>
<dbReference type="InterPro" id="IPR009908">
    <property type="entry name" value="Methylamine_util_MauE"/>
</dbReference>
<dbReference type="InterPro" id="IPR002109">
    <property type="entry name" value="Glutaredoxin"/>
</dbReference>
<dbReference type="SUPFAM" id="SSF52833">
    <property type="entry name" value="Thioredoxin-like"/>
    <property type="match status" value="1"/>
</dbReference>
<evidence type="ECO:0000313" key="9">
    <source>
        <dbReference type="Proteomes" id="UP000676169"/>
    </source>
</evidence>
<evidence type="ECO:0000256" key="2">
    <source>
        <dbReference type="ARBA" id="ARBA00022692"/>
    </source>
</evidence>
<reference evidence="8" key="1">
    <citation type="submission" date="2021-04" db="EMBL/GenBank/DDBJ databases">
        <title>Luteolibacter sp. 32A isolated from the skin of an Anderson's salamander (Ambystoma andersonii).</title>
        <authorList>
            <person name="Spergser J."/>
            <person name="Busse H.-J."/>
        </authorList>
    </citation>
    <scope>NUCLEOTIDE SEQUENCE</scope>
    <source>
        <strain evidence="8">32A</strain>
    </source>
</reference>
<evidence type="ECO:0000256" key="1">
    <source>
        <dbReference type="ARBA" id="ARBA00004141"/>
    </source>
</evidence>
<comment type="subcellular location">
    <subcellularLocation>
        <location evidence="1">Membrane</location>
        <topology evidence="1">Multi-pass membrane protein</topology>
    </subcellularLocation>
</comment>
<dbReference type="Pfam" id="PF00462">
    <property type="entry name" value="Glutaredoxin"/>
    <property type="match status" value="1"/>
</dbReference>
<keyword evidence="2 5" id="KW-0812">Transmembrane</keyword>
<dbReference type="Pfam" id="PF07291">
    <property type="entry name" value="MauE"/>
    <property type="match status" value="1"/>
</dbReference>
<dbReference type="PROSITE" id="PS51354">
    <property type="entry name" value="GLUTAREDOXIN_2"/>
    <property type="match status" value="1"/>
</dbReference>
<evidence type="ECO:0000256" key="3">
    <source>
        <dbReference type="ARBA" id="ARBA00022989"/>
    </source>
</evidence>
<evidence type="ECO:0000256" key="4">
    <source>
        <dbReference type="ARBA" id="ARBA00023136"/>
    </source>
</evidence>
<dbReference type="Gene3D" id="3.40.30.10">
    <property type="entry name" value="Glutaredoxin"/>
    <property type="match status" value="1"/>
</dbReference>
<dbReference type="Proteomes" id="UP000676169">
    <property type="component" value="Chromosome"/>
</dbReference>
<dbReference type="EMBL" id="CP073100">
    <property type="protein sequence ID" value="QUE49254.1"/>
    <property type="molecule type" value="Genomic_DNA"/>
</dbReference>
<evidence type="ECO:0000259" key="7">
    <source>
        <dbReference type="Pfam" id="PF07291"/>
    </source>
</evidence>
<dbReference type="KEGG" id="lamb:KBB96_10250"/>
<gene>
    <name evidence="8" type="ORF">KBB96_10250</name>
</gene>
<feature type="domain" description="Methylamine utilisation protein MauE" evidence="7">
    <location>
        <begin position="119"/>
        <end position="242"/>
    </location>
</feature>
<proteinExistence type="predicted"/>
<organism evidence="8 9">
    <name type="scientific">Luteolibacter ambystomatis</name>
    <dbReference type="NCBI Taxonomy" id="2824561"/>
    <lineage>
        <taxon>Bacteria</taxon>
        <taxon>Pseudomonadati</taxon>
        <taxon>Verrucomicrobiota</taxon>
        <taxon>Verrucomicrobiia</taxon>
        <taxon>Verrucomicrobiales</taxon>
        <taxon>Verrucomicrobiaceae</taxon>
        <taxon>Luteolibacter</taxon>
    </lineage>
</organism>
<feature type="transmembrane region" description="Helical" evidence="5">
    <location>
        <begin position="156"/>
        <end position="176"/>
    </location>
</feature>
<accession>A0A975G536</accession>
<dbReference type="GO" id="GO:0016020">
    <property type="term" value="C:membrane"/>
    <property type="evidence" value="ECO:0007669"/>
    <property type="project" value="UniProtKB-SubCell"/>
</dbReference>
<feature type="transmembrane region" description="Helical" evidence="5">
    <location>
        <begin position="92"/>
        <end position="111"/>
    </location>
</feature>
<dbReference type="RefSeq" id="WP_211629246.1">
    <property type="nucleotide sequence ID" value="NZ_JBHTIN010000004.1"/>
</dbReference>
<keyword evidence="4 5" id="KW-0472">Membrane</keyword>
<name>A0A975G536_9BACT</name>
<feature type="transmembrane region" description="Helical" evidence="5">
    <location>
        <begin position="117"/>
        <end position="136"/>
    </location>
</feature>
<evidence type="ECO:0000259" key="6">
    <source>
        <dbReference type="Pfam" id="PF00462"/>
    </source>
</evidence>
<dbReference type="InterPro" id="IPR036249">
    <property type="entry name" value="Thioredoxin-like_sf"/>
</dbReference>
<feature type="domain" description="Glutaredoxin" evidence="6">
    <location>
        <begin position="13"/>
        <end position="67"/>
    </location>
</feature>
<sequence length="246" mass="27318">MKETARIFRMVTPKHLCPWGVKAKDLLRRAGYQIEDHHLASKEENEDYKQRHGYDETPQIFIGDKRVGGYDALREFLGKGPDPKEGETYQPVIAVFLASLLMALSTCWAMHQSILPIRTMELFVSFSMCVLGILKLRDLQGFATGFIQYDLLAQHYVPYAYVYAFIETGAGILMIGHLATLFAAPAALLVSTIGAVSVFKAVYLEKRDLNCACVGGGSKVPLGFISLTENLLMMAMAVWMLAKSAL</sequence>
<feature type="transmembrane region" description="Helical" evidence="5">
    <location>
        <begin position="182"/>
        <end position="203"/>
    </location>
</feature>